<feature type="domain" description="HU" evidence="3">
    <location>
        <begin position="1"/>
        <end position="114"/>
    </location>
</feature>
<dbReference type="InterPro" id="IPR005902">
    <property type="entry name" value="HU_DNA-bd_put"/>
</dbReference>
<keyword evidence="1 4" id="KW-0238">DNA-binding</keyword>
<dbReference type="HOGENOM" id="CLU_112331_3_1_10"/>
<dbReference type="InterPro" id="IPR010992">
    <property type="entry name" value="IHF-like_DNA-bd_dom_sf"/>
</dbReference>
<evidence type="ECO:0000313" key="5">
    <source>
        <dbReference type="Proteomes" id="UP000002772"/>
    </source>
</evidence>
<evidence type="ECO:0000313" key="4">
    <source>
        <dbReference type="EMBL" id="EGN57695.1"/>
    </source>
</evidence>
<proteinExistence type="predicted"/>
<reference evidence="5" key="1">
    <citation type="journal article" date="2011" name="Stand. Genomic Sci.">
        <title>Non-contiguous finished genome sequence of the opportunistic oral pathogen Prevotella multisaccharivorax type strain (PPPA20).</title>
        <authorList>
            <person name="Pati A."/>
            <person name="Gronow S."/>
            <person name="Lu M."/>
            <person name="Lapidus A."/>
            <person name="Nolan M."/>
            <person name="Lucas S."/>
            <person name="Hammon N."/>
            <person name="Deshpande S."/>
            <person name="Cheng J.F."/>
            <person name="Tapia R."/>
            <person name="Han C."/>
            <person name="Goodwin L."/>
            <person name="Pitluck S."/>
            <person name="Liolios K."/>
            <person name="Pagani I."/>
            <person name="Mavromatis K."/>
            <person name="Mikhailova N."/>
            <person name="Huntemann M."/>
            <person name="Chen A."/>
            <person name="Palaniappan K."/>
            <person name="Land M."/>
            <person name="Hauser L."/>
            <person name="Detter J.C."/>
            <person name="Brambilla E.M."/>
            <person name="Rohde M."/>
            <person name="Goker M."/>
            <person name="Woyke T."/>
            <person name="Bristow J."/>
            <person name="Eisen J.A."/>
            <person name="Markowitz V."/>
            <person name="Hugenholtz P."/>
            <person name="Kyrpides N.C."/>
            <person name="Klenk H.P."/>
            <person name="Ivanova N."/>
        </authorList>
    </citation>
    <scope>NUCLEOTIDE SEQUENCE [LARGE SCALE GENOMIC DNA]</scope>
    <source>
        <strain evidence="5">DSM 17128</strain>
    </source>
</reference>
<dbReference type="AlphaFoldDB" id="F8N986"/>
<dbReference type="RefSeq" id="WP_007575438.1">
    <property type="nucleotide sequence ID" value="NZ_BPTS01000002.1"/>
</dbReference>
<dbReference type="OrthoDB" id="1070708at2"/>
<organism evidence="4 5">
    <name type="scientific">Hallella multisaccharivorax DSM 17128</name>
    <dbReference type="NCBI Taxonomy" id="688246"/>
    <lineage>
        <taxon>Bacteria</taxon>
        <taxon>Pseudomonadati</taxon>
        <taxon>Bacteroidota</taxon>
        <taxon>Bacteroidia</taxon>
        <taxon>Bacteroidales</taxon>
        <taxon>Prevotellaceae</taxon>
        <taxon>Hallella</taxon>
    </lineage>
</organism>
<dbReference type="SUPFAM" id="SSF47729">
    <property type="entry name" value="IHF-like DNA-binding proteins"/>
    <property type="match status" value="1"/>
</dbReference>
<dbReference type="eggNOG" id="COG0776">
    <property type="taxonomic scope" value="Bacteria"/>
</dbReference>
<dbReference type="Pfam" id="PF18291">
    <property type="entry name" value="HU-HIG"/>
    <property type="match status" value="1"/>
</dbReference>
<name>F8N986_9BACT</name>
<evidence type="ECO:0000259" key="3">
    <source>
        <dbReference type="Pfam" id="PF18291"/>
    </source>
</evidence>
<keyword evidence="5" id="KW-1185">Reference proteome</keyword>
<dbReference type="STRING" id="688246.Premu_2311"/>
<dbReference type="NCBIfam" id="TIGR01201">
    <property type="entry name" value="HU_rel"/>
    <property type="match status" value="1"/>
</dbReference>
<dbReference type="InterPro" id="IPR041607">
    <property type="entry name" value="HU-HIG"/>
</dbReference>
<dbReference type="Proteomes" id="UP000002772">
    <property type="component" value="Unassembled WGS sequence"/>
</dbReference>
<dbReference type="Gene3D" id="4.10.520.10">
    <property type="entry name" value="IHF-like DNA-binding proteins"/>
    <property type="match status" value="1"/>
</dbReference>
<sequence>MSVRYKKYQIKMKSSKNNGKWYGRAVSLGHVKTKDLATEISHSTTVTRADVMAVLIELSESLRRHLQNSMTVDLEGLGSFRVGMKTSVADKPEDFKTTNIKGYNIIYKPERKFVLSASKSTNGHRHGNYVKTLLDGITAEALSATGTAAAAGSPGGTPASGGGTTHH</sequence>
<dbReference type="EMBL" id="GL945017">
    <property type="protein sequence ID" value="EGN57695.1"/>
    <property type="molecule type" value="Genomic_DNA"/>
</dbReference>
<dbReference type="GO" id="GO:0003677">
    <property type="term" value="F:DNA binding"/>
    <property type="evidence" value="ECO:0007669"/>
    <property type="project" value="UniProtKB-KW"/>
</dbReference>
<feature type="region of interest" description="Disordered" evidence="2">
    <location>
        <begin position="148"/>
        <end position="167"/>
    </location>
</feature>
<gene>
    <name evidence="4" type="ORF">Premu_2311</name>
</gene>
<protein>
    <submittedName>
        <fullName evidence="4">DNA-binding protein</fullName>
    </submittedName>
</protein>
<accession>F8N986</accession>
<evidence type="ECO:0000256" key="2">
    <source>
        <dbReference type="SAM" id="MobiDB-lite"/>
    </source>
</evidence>
<evidence type="ECO:0000256" key="1">
    <source>
        <dbReference type="ARBA" id="ARBA00023125"/>
    </source>
</evidence>
<feature type="compositionally biased region" description="Gly residues" evidence="2">
    <location>
        <begin position="153"/>
        <end position="167"/>
    </location>
</feature>